<dbReference type="InterPro" id="IPR011006">
    <property type="entry name" value="CheY-like_superfamily"/>
</dbReference>
<evidence type="ECO:0000259" key="2">
    <source>
        <dbReference type="PROSITE" id="PS50110"/>
    </source>
</evidence>
<evidence type="ECO:0000313" key="3">
    <source>
        <dbReference type="EMBL" id="SFV52101.1"/>
    </source>
</evidence>
<dbReference type="PROSITE" id="PS50110">
    <property type="entry name" value="RESPONSE_REGULATORY"/>
    <property type="match status" value="1"/>
</dbReference>
<dbReference type="SUPFAM" id="SSF52172">
    <property type="entry name" value="CheY-like"/>
    <property type="match status" value="1"/>
</dbReference>
<dbReference type="SUPFAM" id="SSF55781">
    <property type="entry name" value="GAF domain-like"/>
    <property type="match status" value="1"/>
</dbReference>
<sequence length="312" mass="36189">MKKDLSKEEVKKIFLSYKKNISKSSSLKDIISLYENIIKDITSQRYVFILLVDTKESNIKVTTLDIDIPIGSEIDGILFKCYETKTSHIVTHARRNSIYRQKVDNFIDAKIKDILLVPIFDNSEDKNIISIIWVATEYKSEDEFTHKDINYLEKLSINLAVKMTSLEQEDKKIEIINNNNIDDTLNILIIDNSPIITKFIEFILKDYNTYIITTSNSIDGINKFNSNNIDILFLDEQIGGYKMVENIRKIEIEKKFDSIPIFVMTTYLNNIIKENLLKAGANTVLTKPMDKQDIINAIQEFRILKKKITQLI</sequence>
<dbReference type="AlphaFoldDB" id="A0A1W1BEY0"/>
<dbReference type="SMART" id="SM00448">
    <property type="entry name" value="REC"/>
    <property type="match status" value="1"/>
</dbReference>
<feature type="domain" description="Response regulatory" evidence="2">
    <location>
        <begin position="186"/>
        <end position="302"/>
    </location>
</feature>
<dbReference type="Gene3D" id="3.30.450.40">
    <property type="match status" value="1"/>
</dbReference>
<dbReference type="InterPro" id="IPR001789">
    <property type="entry name" value="Sig_transdc_resp-reg_receiver"/>
</dbReference>
<name>A0A1W1BEY0_9ZZZZ</name>
<dbReference type="Gene3D" id="3.40.50.2300">
    <property type="match status" value="1"/>
</dbReference>
<organism evidence="3">
    <name type="scientific">hydrothermal vent metagenome</name>
    <dbReference type="NCBI Taxonomy" id="652676"/>
    <lineage>
        <taxon>unclassified sequences</taxon>
        <taxon>metagenomes</taxon>
        <taxon>ecological metagenomes</taxon>
    </lineage>
</organism>
<dbReference type="InterPro" id="IPR029016">
    <property type="entry name" value="GAF-like_dom_sf"/>
</dbReference>
<evidence type="ECO:0000256" key="1">
    <source>
        <dbReference type="ARBA" id="ARBA00022553"/>
    </source>
</evidence>
<dbReference type="PANTHER" id="PTHR44591">
    <property type="entry name" value="STRESS RESPONSE REGULATOR PROTEIN 1"/>
    <property type="match status" value="1"/>
</dbReference>
<proteinExistence type="predicted"/>
<dbReference type="GO" id="GO:0000160">
    <property type="term" value="P:phosphorelay signal transduction system"/>
    <property type="evidence" value="ECO:0007669"/>
    <property type="project" value="InterPro"/>
</dbReference>
<dbReference type="Pfam" id="PF00072">
    <property type="entry name" value="Response_reg"/>
    <property type="match status" value="1"/>
</dbReference>
<protein>
    <recommendedName>
        <fullName evidence="2">Response regulatory domain-containing protein</fullName>
    </recommendedName>
</protein>
<reference evidence="3" key="1">
    <citation type="submission" date="2016-10" db="EMBL/GenBank/DDBJ databases">
        <authorList>
            <person name="de Groot N.N."/>
        </authorList>
    </citation>
    <scope>NUCLEOTIDE SEQUENCE</scope>
</reference>
<gene>
    <name evidence="3" type="ORF">MNB_SV-9-566</name>
</gene>
<keyword evidence="1" id="KW-0597">Phosphoprotein</keyword>
<dbReference type="InterPro" id="IPR050595">
    <property type="entry name" value="Bact_response_regulator"/>
</dbReference>
<dbReference type="EMBL" id="FPHG01000014">
    <property type="protein sequence ID" value="SFV52101.1"/>
    <property type="molecule type" value="Genomic_DNA"/>
</dbReference>
<accession>A0A1W1BEY0</accession>
<dbReference type="PANTHER" id="PTHR44591:SF3">
    <property type="entry name" value="RESPONSE REGULATORY DOMAIN-CONTAINING PROTEIN"/>
    <property type="match status" value="1"/>
</dbReference>